<evidence type="ECO:0000256" key="4">
    <source>
        <dbReference type="ARBA" id="ARBA00022679"/>
    </source>
</evidence>
<comment type="function">
    <text evidence="9">Catalyzes the phosphorylation of the position 2 hydroxy group of 4-diphosphocytidyl-2C-methyl-D-erythritol.</text>
</comment>
<evidence type="ECO:0000256" key="5">
    <source>
        <dbReference type="ARBA" id="ARBA00022741"/>
    </source>
</evidence>
<accession>A0LR96</accession>
<reference evidence="12 13" key="1">
    <citation type="journal article" date="2009" name="Genome Res.">
        <title>Complete genome of the cellulolytic thermophile Acidothermus cellulolyticus 11B provides insights into its ecophysiological and evolutionary adaptations.</title>
        <authorList>
            <person name="Barabote R.D."/>
            <person name="Xie G."/>
            <person name="Leu D.H."/>
            <person name="Normand P."/>
            <person name="Necsulea A."/>
            <person name="Daubin V."/>
            <person name="Medigue C."/>
            <person name="Adney W.S."/>
            <person name="Xu X.C."/>
            <person name="Lapidus A."/>
            <person name="Parales R.E."/>
            <person name="Detter C."/>
            <person name="Pujic P."/>
            <person name="Bruce D."/>
            <person name="Lavire C."/>
            <person name="Challacombe J.F."/>
            <person name="Brettin T.S."/>
            <person name="Berry A.M."/>
        </authorList>
    </citation>
    <scope>NUCLEOTIDE SEQUENCE [LARGE SCALE GENOMIC DNA]</scope>
    <source>
        <strain evidence="13">ATCC 43068 / DSM 8971 / 11B</strain>
    </source>
</reference>
<dbReference type="HOGENOM" id="CLU_053057_1_1_11"/>
<keyword evidence="9" id="KW-0414">Isoprene biosynthesis</keyword>
<dbReference type="PANTHER" id="PTHR43527:SF2">
    <property type="entry name" value="4-DIPHOSPHOCYTIDYL-2-C-METHYL-D-ERYTHRITOL KINASE, CHLOROPLASTIC"/>
    <property type="match status" value="1"/>
</dbReference>
<comment type="similarity">
    <text evidence="1 9">Belongs to the GHMP kinase family. IspE subfamily.</text>
</comment>
<dbReference type="Proteomes" id="UP000008221">
    <property type="component" value="Chromosome"/>
</dbReference>
<dbReference type="eggNOG" id="COG1947">
    <property type="taxonomic scope" value="Bacteria"/>
</dbReference>
<evidence type="ECO:0000259" key="11">
    <source>
        <dbReference type="Pfam" id="PF08544"/>
    </source>
</evidence>
<dbReference type="STRING" id="351607.Acel_0181"/>
<name>A0LR96_ACIC1</name>
<dbReference type="Gene3D" id="3.30.70.890">
    <property type="entry name" value="GHMP kinase, C-terminal domain"/>
    <property type="match status" value="1"/>
</dbReference>
<keyword evidence="4 9" id="KW-0808">Transferase</keyword>
<dbReference type="GO" id="GO:0050515">
    <property type="term" value="F:4-(cytidine 5'-diphospho)-2-C-methyl-D-erythritol kinase activity"/>
    <property type="evidence" value="ECO:0007669"/>
    <property type="project" value="UniProtKB-UniRule"/>
</dbReference>
<dbReference type="Pfam" id="PF00288">
    <property type="entry name" value="GHMP_kinases_N"/>
    <property type="match status" value="1"/>
</dbReference>
<dbReference type="InterPro" id="IPR020568">
    <property type="entry name" value="Ribosomal_Su5_D2-typ_SF"/>
</dbReference>
<dbReference type="InterPro" id="IPR036554">
    <property type="entry name" value="GHMP_kinase_C_sf"/>
</dbReference>
<dbReference type="Gene3D" id="3.30.230.10">
    <property type="match status" value="1"/>
</dbReference>
<keyword evidence="7 9" id="KW-0067">ATP-binding</keyword>
<evidence type="ECO:0000313" key="12">
    <source>
        <dbReference type="EMBL" id="ABK51956.1"/>
    </source>
</evidence>
<dbReference type="InterPro" id="IPR013750">
    <property type="entry name" value="GHMP_kinase_C_dom"/>
</dbReference>
<evidence type="ECO:0000256" key="1">
    <source>
        <dbReference type="ARBA" id="ARBA00009684"/>
    </source>
</evidence>
<dbReference type="SUPFAM" id="SSF55060">
    <property type="entry name" value="GHMP Kinase, C-terminal domain"/>
    <property type="match status" value="1"/>
</dbReference>
<dbReference type="InParanoid" id="A0LR96"/>
<dbReference type="UniPathway" id="UPA00056">
    <property type="reaction ID" value="UER00094"/>
</dbReference>
<dbReference type="GO" id="GO:0016114">
    <property type="term" value="P:terpenoid biosynthetic process"/>
    <property type="evidence" value="ECO:0007669"/>
    <property type="project" value="UniProtKB-UniRule"/>
</dbReference>
<dbReference type="FunCoup" id="A0LR96">
    <property type="interactions" value="148"/>
</dbReference>
<dbReference type="NCBIfam" id="NF002870">
    <property type="entry name" value="PRK03188.1"/>
    <property type="match status" value="1"/>
</dbReference>
<evidence type="ECO:0000256" key="3">
    <source>
        <dbReference type="ARBA" id="ARBA00017473"/>
    </source>
</evidence>
<dbReference type="Pfam" id="PF08544">
    <property type="entry name" value="GHMP_kinases_C"/>
    <property type="match status" value="1"/>
</dbReference>
<feature type="active site" evidence="9">
    <location>
        <position position="32"/>
    </location>
</feature>
<keyword evidence="13" id="KW-1185">Reference proteome</keyword>
<dbReference type="GO" id="GO:0019288">
    <property type="term" value="P:isopentenyl diphosphate biosynthetic process, methylerythritol 4-phosphate pathway"/>
    <property type="evidence" value="ECO:0007669"/>
    <property type="project" value="UniProtKB-UniRule"/>
</dbReference>
<dbReference type="EC" id="2.7.1.148" evidence="2 9"/>
<evidence type="ECO:0000256" key="2">
    <source>
        <dbReference type="ARBA" id="ARBA00012052"/>
    </source>
</evidence>
<organism evidence="12 13">
    <name type="scientific">Acidothermus cellulolyticus (strain ATCC 43068 / DSM 8971 / 11B)</name>
    <dbReference type="NCBI Taxonomy" id="351607"/>
    <lineage>
        <taxon>Bacteria</taxon>
        <taxon>Bacillati</taxon>
        <taxon>Actinomycetota</taxon>
        <taxon>Actinomycetes</taxon>
        <taxon>Acidothermales</taxon>
        <taxon>Acidothermaceae</taxon>
        <taxon>Acidothermus</taxon>
    </lineage>
</organism>
<dbReference type="InterPro" id="IPR004424">
    <property type="entry name" value="IspE"/>
</dbReference>
<dbReference type="SUPFAM" id="SSF54211">
    <property type="entry name" value="Ribosomal protein S5 domain 2-like"/>
    <property type="match status" value="1"/>
</dbReference>
<dbReference type="EMBL" id="CP000481">
    <property type="protein sequence ID" value="ABK51956.1"/>
    <property type="molecule type" value="Genomic_DNA"/>
</dbReference>
<dbReference type="AlphaFoldDB" id="A0LR96"/>
<comment type="catalytic activity">
    <reaction evidence="9">
        <text>4-CDP-2-C-methyl-D-erythritol + ATP = 4-CDP-2-C-methyl-D-erythritol 2-phosphate + ADP + H(+)</text>
        <dbReference type="Rhea" id="RHEA:18437"/>
        <dbReference type="ChEBI" id="CHEBI:15378"/>
        <dbReference type="ChEBI" id="CHEBI:30616"/>
        <dbReference type="ChEBI" id="CHEBI:57823"/>
        <dbReference type="ChEBI" id="CHEBI:57919"/>
        <dbReference type="ChEBI" id="CHEBI:456216"/>
        <dbReference type="EC" id="2.7.1.148"/>
    </reaction>
</comment>
<evidence type="ECO:0000256" key="9">
    <source>
        <dbReference type="HAMAP-Rule" id="MF_00061"/>
    </source>
</evidence>
<dbReference type="InterPro" id="IPR014721">
    <property type="entry name" value="Ribsml_uS5_D2-typ_fold_subgr"/>
</dbReference>
<sequence length="332" mass="34396">MTAPHNPTTTPHHTHERLPSRLVSVTVQASAKINLYLRVGPLRSDGYHDLATVFHAVSLHDEITVEESEHLSLEICGEQAEKVPLDGDNLAVRAAMLLARRLGREPGVRIVLRKGIPVAGGMAGGSADAAATLIACAALWHAELPHDELMTLAAQLGSDVPFCVVGGTALGHGRGERLAPVLAAGPWYWVLALADGGLSTPQVYAEFDRRRASGDGELREPGDGEPLDVPAALLSALRDGDPKRLGSLLHNDLQDAAVALRPALGRVLEAGLDGGALGGIVCGSGPTCAFLVSDQDAAVDLAARLAGSGWVRAVRCATGPAAGARILARTAG</sequence>
<feature type="binding site" evidence="9">
    <location>
        <begin position="117"/>
        <end position="127"/>
    </location>
    <ligand>
        <name>ATP</name>
        <dbReference type="ChEBI" id="CHEBI:30616"/>
    </ligand>
</feature>
<evidence type="ECO:0000256" key="7">
    <source>
        <dbReference type="ARBA" id="ARBA00022840"/>
    </source>
</evidence>
<dbReference type="PIRSF" id="PIRSF010376">
    <property type="entry name" value="IspE"/>
    <property type="match status" value="1"/>
</dbReference>
<evidence type="ECO:0000313" key="13">
    <source>
        <dbReference type="Proteomes" id="UP000008221"/>
    </source>
</evidence>
<dbReference type="KEGG" id="ace:Acel_0181"/>
<evidence type="ECO:0000256" key="6">
    <source>
        <dbReference type="ARBA" id="ARBA00022777"/>
    </source>
</evidence>
<dbReference type="GO" id="GO:0005524">
    <property type="term" value="F:ATP binding"/>
    <property type="evidence" value="ECO:0007669"/>
    <property type="project" value="UniProtKB-UniRule"/>
</dbReference>
<dbReference type="InterPro" id="IPR006204">
    <property type="entry name" value="GHMP_kinase_N_dom"/>
</dbReference>
<gene>
    <name evidence="9" type="primary">ispE</name>
    <name evidence="12" type="ordered locus">Acel_0181</name>
</gene>
<dbReference type="HAMAP" id="MF_00061">
    <property type="entry name" value="IspE"/>
    <property type="match status" value="1"/>
</dbReference>
<comment type="pathway">
    <text evidence="9">Isoprenoid biosynthesis; isopentenyl diphosphate biosynthesis via DXP pathway; isopentenyl diphosphate from 1-deoxy-D-xylulose 5-phosphate: step 3/6.</text>
</comment>
<evidence type="ECO:0000256" key="8">
    <source>
        <dbReference type="ARBA" id="ARBA00032554"/>
    </source>
</evidence>
<keyword evidence="6 9" id="KW-0418">Kinase</keyword>
<dbReference type="PANTHER" id="PTHR43527">
    <property type="entry name" value="4-DIPHOSPHOCYTIDYL-2-C-METHYL-D-ERYTHRITOL KINASE, CHLOROPLASTIC"/>
    <property type="match status" value="1"/>
</dbReference>
<protein>
    <recommendedName>
        <fullName evidence="3 9">4-diphosphocytidyl-2-C-methyl-D-erythritol kinase</fullName>
        <shortName evidence="9">CMK</shortName>
        <ecNumber evidence="2 9">2.7.1.148</ecNumber>
    </recommendedName>
    <alternativeName>
        <fullName evidence="8 9">4-(cytidine-5'-diphospho)-2-C-methyl-D-erythritol kinase</fullName>
    </alternativeName>
</protein>
<feature type="domain" description="GHMP kinase C-terminal" evidence="11">
    <location>
        <begin position="233"/>
        <end position="305"/>
    </location>
</feature>
<evidence type="ECO:0000259" key="10">
    <source>
        <dbReference type="Pfam" id="PF00288"/>
    </source>
</evidence>
<feature type="active site" evidence="9">
    <location>
        <position position="159"/>
    </location>
</feature>
<feature type="domain" description="GHMP kinase N-terminal" evidence="10">
    <location>
        <begin position="89"/>
        <end position="167"/>
    </location>
</feature>
<dbReference type="NCBIfam" id="TIGR00154">
    <property type="entry name" value="ispE"/>
    <property type="match status" value="1"/>
</dbReference>
<proteinExistence type="inferred from homology"/>
<keyword evidence="5 9" id="KW-0547">Nucleotide-binding</keyword>